<dbReference type="Gene3D" id="2.30.30.40">
    <property type="entry name" value="SH3 Domains"/>
    <property type="match status" value="1"/>
</dbReference>
<sequence>MKKIITLIIGLFLFNAGYGEQEPTAYALNEEYNFWNLQKGQTACVFADNAYIRSYPDLKSKILDSIVLGTPVTIVSPAYNGDKVRGFYAPWYEVVYKKDNEDRKGFIWLGLLALGRNVDADGNQYIHGFERFVSYTNLVQAHYDCAVKLLDINGNFISKYEFTYNFGDQTFTQSKILPSMGLEGIKNIHRIEFVGEACGVPTNYYYVAWNGEKFIEMPGRYRVSDAGVFYYNESILFPSEHKKEPNYIYKLIEQGEVMDEKADDYKYLVNKRQEIYYWNGTSFVFLPALKGTRFK</sequence>
<organism evidence="2 3">
    <name type="scientific">Pseudopedobacter beijingensis</name>
    <dbReference type="NCBI Taxonomy" id="1207056"/>
    <lineage>
        <taxon>Bacteria</taxon>
        <taxon>Pseudomonadati</taxon>
        <taxon>Bacteroidota</taxon>
        <taxon>Sphingobacteriia</taxon>
        <taxon>Sphingobacteriales</taxon>
        <taxon>Sphingobacteriaceae</taxon>
        <taxon>Pseudopedobacter</taxon>
    </lineage>
</organism>
<evidence type="ECO:0000313" key="2">
    <source>
        <dbReference type="EMBL" id="MFD1631604.1"/>
    </source>
</evidence>
<accession>A0ABW4IGW7</accession>
<proteinExistence type="predicted"/>
<evidence type="ECO:0000313" key="3">
    <source>
        <dbReference type="Proteomes" id="UP001597118"/>
    </source>
</evidence>
<dbReference type="PROSITE" id="PS51781">
    <property type="entry name" value="SH3B"/>
    <property type="match status" value="1"/>
</dbReference>
<keyword evidence="3" id="KW-1185">Reference proteome</keyword>
<reference evidence="3" key="1">
    <citation type="journal article" date="2019" name="Int. J. Syst. Evol. Microbiol.">
        <title>The Global Catalogue of Microorganisms (GCM) 10K type strain sequencing project: providing services to taxonomists for standard genome sequencing and annotation.</title>
        <authorList>
            <consortium name="The Broad Institute Genomics Platform"/>
            <consortium name="The Broad Institute Genome Sequencing Center for Infectious Disease"/>
            <person name="Wu L."/>
            <person name="Ma J."/>
        </authorList>
    </citation>
    <scope>NUCLEOTIDE SEQUENCE [LARGE SCALE GENOMIC DNA]</scope>
    <source>
        <strain evidence="3">CCUG 53762</strain>
    </source>
</reference>
<name>A0ABW4IGW7_9SPHI</name>
<evidence type="ECO:0000259" key="1">
    <source>
        <dbReference type="PROSITE" id="PS51781"/>
    </source>
</evidence>
<gene>
    <name evidence="2" type="ORF">ACFSAH_17145</name>
</gene>
<dbReference type="InterPro" id="IPR003646">
    <property type="entry name" value="SH3-like_bac-type"/>
</dbReference>
<protein>
    <submittedName>
        <fullName evidence="2">SH3 domain-containing protein</fullName>
    </submittedName>
</protein>
<dbReference type="RefSeq" id="WP_379663972.1">
    <property type="nucleotide sequence ID" value="NZ_JBHUDG010000049.1"/>
</dbReference>
<dbReference type="Proteomes" id="UP001597118">
    <property type="component" value="Unassembled WGS sequence"/>
</dbReference>
<dbReference type="EMBL" id="JBHUDG010000049">
    <property type="protein sequence ID" value="MFD1631604.1"/>
    <property type="molecule type" value="Genomic_DNA"/>
</dbReference>
<feature type="domain" description="SH3b" evidence="1">
    <location>
        <begin position="40"/>
        <end position="116"/>
    </location>
</feature>
<comment type="caution">
    <text evidence="2">The sequence shown here is derived from an EMBL/GenBank/DDBJ whole genome shotgun (WGS) entry which is preliminary data.</text>
</comment>